<dbReference type="EMBL" id="BAAAHG010000010">
    <property type="protein sequence ID" value="GAA0909631.1"/>
    <property type="molecule type" value="Genomic_DNA"/>
</dbReference>
<name>A0ABN1NJA3_9ACTN</name>
<accession>A0ABN1NJA3</accession>
<protein>
    <submittedName>
        <fullName evidence="1">Uncharacterized protein</fullName>
    </submittedName>
</protein>
<sequence length="99" mass="11110">MLAPIALTPAILADSRPTRGRWSTTDRIRILYRMTERRRYPNTSAELPYHASQPEPAPVEGCAGCRELAIIRERARVVDDLATITSVNALMRRQPEGHG</sequence>
<organism evidence="1 2">
    <name type="scientific">Streptomyces thermoalcalitolerans</name>
    <dbReference type="NCBI Taxonomy" id="65605"/>
    <lineage>
        <taxon>Bacteria</taxon>
        <taxon>Bacillati</taxon>
        <taxon>Actinomycetota</taxon>
        <taxon>Actinomycetes</taxon>
        <taxon>Kitasatosporales</taxon>
        <taxon>Streptomycetaceae</taxon>
        <taxon>Streptomyces</taxon>
    </lineage>
</organism>
<evidence type="ECO:0000313" key="2">
    <source>
        <dbReference type="Proteomes" id="UP001501005"/>
    </source>
</evidence>
<keyword evidence="2" id="KW-1185">Reference proteome</keyword>
<reference evidence="1 2" key="1">
    <citation type="journal article" date="2019" name="Int. J. Syst. Evol. Microbiol.">
        <title>The Global Catalogue of Microorganisms (GCM) 10K type strain sequencing project: providing services to taxonomists for standard genome sequencing and annotation.</title>
        <authorList>
            <consortium name="The Broad Institute Genomics Platform"/>
            <consortium name="The Broad Institute Genome Sequencing Center for Infectious Disease"/>
            <person name="Wu L."/>
            <person name="Ma J."/>
        </authorList>
    </citation>
    <scope>NUCLEOTIDE SEQUENCE [LARGE SCALE GENOMIC DNA]</scope>
    <source>
        <strain evidence="1 2">JCM 10673</strain>
    </source>
</reference>
<dbReference type="Proteomes" id="UP001501005">
    <property type="component" value="Unassembled WGS sequence"/>
</dbReference>
<gene>
    <name evidence="1" type="ORF">GCM10009549_18230</name>
</gene>
<proteinExistence type="predicted"/>
<comment type="caution">
    <text evidence="1">The sequence shown here is derived from an EMBL/GenBank/DDBJ whole genome shotgun (WGS) entry which is preliminary data.</text>
</comment>
<evidence type="ECO:0000313" key="1">
    <source>
        <dbReference type="EMBL" id="GAA0909631.1"/>
    </source>
</evidence>